<accession>A0ABT3IIT3</accession>
<organism evidence="2 3">
    <name type="scientific">Chitinophaga nivalis</name>
    <dbReference type="NCBI Taxonomy" id="2991709"/>
    <lineage>
        <taxon>Bacteria</taxon>
        <taxon>Pseudomonadati</taxon>
        <taxon>Bacteroidota</taxon>
        <taxon>Chitinophagia</taxon>
        <taxon>Chitinophagales</taxon>
        <taxon>Chitinophagaceae</taxon>
        <taxon>Chitinophaga</taxon>
    </lineage>
</organism>
<evidence type="ECO:0000313" key="3">
    <source>
        <dbReference type="Proteomes" id="UP001207742"/>
    </source>
</evidence>
<reference evidence="2 3" key="1">
    <citation type="submission" date="2022-10" db="EMBL/GenBank/DDBJ databases">
        <title>Chitinophaga nivalis PC15 sp. nov., isolated from Pyeongchang county, South Korea.</title>
        <authorList>
            <person name="Trinh H.N."/>
        </authorList>
    </citation>
    <scope>NUCLEOTIDE SEQUENCE [LARGE SCALE GENOMIC DNA]</scope>
    <source>
        <strain evidence="2 3">PC14</strain>
    </source>
</reference>
<comment type="caution">
    <text evidence="2">The sequence shown here is derived from an EMBL/GenBank/DDBJ whole genome shotgun (WGS) entry which is preliminary data.</text>
</comment>
<keyword evidence="3" id="KW-1185">Reference proteome</keyword>
<protein>
    <submittedName>
        <fullName evidence="2">Uncharacterized protein</fullName>
    </submittedName>
</protein>
<feature type="compositionally biased region" description="Polar residues" evidence="1">
    <location>
        <begin position="32"/>
        <end position="43"/>
    </location>
</feature>
<gene>
    <name evidence="2" type="ORF">OL497_08210</name>
</gene>
<sequence length="43" mass="5283">MKKLSRSYHPDDTQRHTPDQPRHNQYPRTFHHNYSSIVNDYTL</sequence>
<feature type="compositionally biased region" description="Basic and acidic residues" evidence="1">
    <location>
        <begin position="8"/>
        <end position="22"/>
    </location>
</feature>
<dbReference type="Proteomes" id="UP001207742">
    <property type="component" value="Unassembled WGS sequence"/>
</dbReference>
<proteinExistence type="predicted"/>
<dbReference type="RefSeq" id="WP_264729391.1">
    <property type="nucleotide sequence ID" value="NZ_JAPDNR010000001.1"/>
</dbReference>
<name>A0ABT3IIT3_9BACT</name>
<feature type="region of interest" description="Disordered" evidence="1">
    <location>
        <begin position="1"/>
        <end position="43"/>
    </location>
</feature>
<evidence type="ECO:0000313" key="2">
    <source>
        <dbReference type="EMBL" id="MCW3483872.1"/>
    </source>
</evidence>
<evidence type="ECO:0000256" key="1">
    <source>
        <dbReference type="SAM" id="MobiDB-lite"/>
    </source>
</evidence>
<dbReference type="EMBL" id="JAPDNS010000001">
    <property type="protein sequence ID" value="MCW3483872.1"/>
    <property type="molecule type" value="Genomic_DNA"/>
</dbReference>